<keyword evidence="6" id="KW-0119">Carbohydrate metabolism</keyword>
<dbReference type="Pfam" id="PF17042">
    <property type="entry name" value="NBD_C"/>
    <property type="match status" value="1"/>
</dbReference>
<feature type="region of interest" description="Disordered" evidence="7">
    <location>
        <begin position="164"/>
        <end position="183"/>
    </location>
</feature>
<accession>A0A1G7AUR8</accession>
<dbReference type="Gene3D" id="3.40.50.10840">
    <property type="entry name" value="Putative sugar-binding, N-terminal domain"/>
    <property type="match status" value="1"/>
</dbReference>
<name>A0A1G7AUR8_9ACTN</name>
<keyword evidence="3" id="KW-0547">Nucleotide-binding</keyword>
<dbReference type="STRING" id="58114.SAMN05216270_114125"/>
<evidence type="ECO:0000259" key="9">
    <source>
        <dbReference type="Pfam" id="PF17042"/>
    </source>
</evidence>
<dbReference type="OrthoDB" id="191465at2"/>
<dbReference type="GO" id="GO:0005524">
    <property type="term" value="F:ATP binding"/>
    <property type="evidence" value="ECO:0007669"/>
    <property type="project" value="UniProtKB-KW"/>
</dbReference>
<evidence type="ECO:0000256" key="7">
    <source>
        <dbReference type="SAM" id="MobiDB-lite"/>
    </source>
</evidence>
<dbReference type="AlphaFoldDB" id="A0A1G7AUR8"/>
<dbReference type="InterPro" id="IPR031475">
    <property type="entry name" value="NBD_C"/>
</dbReference>
<dbReference type="InterPro" id="IPR037051">
    <property type="entry name" value="4-carb_acid_sugar_kinase_N_sf"/>
</dbReference>
<dbReference type="GO" id="GO:0016301">
    <property type="term" value="F:kinase activity"/>
    <property type="evidence" value="ECO:0007669"/>
    <property type="project" value="UniProtKB-KW"/>
</dbReference>
<dbReference type="Gene3D" id="3.40.980.20">
    <property type="entry name" value="Four-carbon acid sugar kinase, nucleotide binding domain"/>
    <property type="match status" value="1"/>
</dbReference>
<reference evidence="11" key="1">
    <citation type="submission" date="2016-10" db="EMBL/GenBank/DDBJ databases">
        <authorList>
            <person name="Varghese N."/>
            <person name="Submissions S."/>
        </authorList>
    </citation>
    <scope>NUCLEOTIDE SEQUENCE [LARGE SCALE GENOMIC DNA]</scope>
    <source>
        <strain evidence="11">CGMCC 4.3516</strain>
    </source>
</reference>
<evidence type="ECO:0000313" key="10">
    <source>
        <dbReference type="EMBL" id="SDE17745.1"/>
    </source>
</evidence>
<evidence type="ECO:0000256" key="3">
    <source>
        <dbReference type="ARBA" id="ARBA00022741"/>
    </source>
</evidence>
<feature type="region of interest" description="Disordered" evidence="7">
    <location>
        <begin position="191"/>
        <end position="211"/>
    </location>
</feature>
<organism evidence="10 11">
    <name type="scientific">Glycomyces harbinensis</name>
    <dbReference type="NCBI Taxonomy" id="58114"/>
    <lineage>
        <taxon>Bacteria</taxon>
        <taxon>Bacillati</taxon>
        <taxon>Actinomycetota</taxon>
        <taxon>Actinomycetes</taxon>
        <taxon>Glycomycetales</taxon>
        <taxon>Glycomycetaceae</taxon>
        <taxon>Glycomyces</taxon>
    </lineage>
</organism>
<feature type="domain" description="Four-carbon acid sugar kinase nucleotide binding" evidence="9">
    <location>
        <begin position="277"/>
        <end position="442"/>
    </location>
</feature>
<dbReference type="Proteomes" id="UP000198949">
    <property type="component" value="Unassembled WGS sequence"/>
</dbReference>
<feature type="domain" description="Four-carbon acid sugar kinase N-terminal" evidence="8">
    <location>
        <begin position="5"/>
        <end position="257"/>
    </location>
</feature>
<dbReference type="SUPFAM" id="SSF142764">
    <property type="entry name" value="YgbK-like"/>
    <property type="match status" value="1"/>
</dbReference>
<evidence type="ECO:0000313" key="11">
    <source>
        <dbReference type="Proteomes" id="UP000198949"/>
    </source>
</evidence>
<keyword evidence="5" id="KW-0067">ATP-binding</keyword>
<gene>
    <name evidence="10" type="ORF">SAMN05216270_114125</name>
</gene>
<keyword evidence="11" id="KW-1185">Reference proteome</keyword>
<evidence type="ECO:0000256" key="1">
    <source>
        <dbReference type="ARBA" id="ARBA00005715"/>
    </source>
</evidence>
<comment type="similarity">
    <text evidence="1">Belongs to the four-carbon acid sugar kinase family.</text>
</comment>
<keyword evidence="2" id="KW-0808">Transferase</keyword>
<dbReference type="InterPro" id="IPR042213">
    <property type="entry name" value="NBD_C_sf"/>
</dbReference>
<proteinExistence type="inferred from homology"/>
<dbReference type="EMBL" id="FNAD01000014">
    <property type="protein sequence ID" value="SDE17745.1"/>
    <property type="molecule type" value="Genomic_DNA"/>
</dbReference>
<protein>
    <submittedName>
        <fullName evidence="10">Uncharacterized conserved protein YgbK, DUF1537 family</fullName>
    </submittedName>
</protein>
<keyword evidence="4" id="KW-0418">Kinase</keyword>
<feature type="compositionally biased region" description="Basic and acidic residues" evidence="7">
    <location>
        <begin position="191"/>
        <end position="200"/>
    </location>
</feature>
<evidence type="ECO:0000256" key="5">
    <source>
        <dbReference type="ARBA" id="ARBA00022840"/>
    </source>
</evidence>
<evidence type="ECO:0000259" key="8">
    <source>
        <dbReference type="Pfam" id="PF07005"/>
    </source>
</evidence>
<dbReference type="RefSeq" id="WP_091039394.1">
    <property type="nucleotide sequence ID" value="NZ_FNAD01000014.1"/>
</dbReference>
<dbReference type="Pfam" id="PF07005">
    <property type="entry name" value="SBD_N"/>
    <property type="match status" value="1"/>
</dbReference>
<sequence length="451" mass="45443">MPHVAVVADDMTGAADCALAFGEAGWRAHLELGDGWTPFPGDDAHAAAAFSTDARASADARAATERAVRAARAAGADRIYLKVDSTGRGTLADQIAGARAALDDPLTVICPAFPAVGRTVEAGRLRVDGREATEGVAGADPITPLRSSDLTVLVPGARTALAGATGARTADRLPAEPSDSPIADRLLADDSAAREEDRSTDGASGPHADRLVAGASGPLILDATTEGDLDRLAVRIADLEERQPVLAVGSAGLARALARVWHSAPHDVTVPAPGTDLVVVSSLNPATRAQVAHAEAHGAVHGELDVERMSDAELEAAVGDLLRSGRPAIASTSAPVAEKTSLGGNGPDLATVPRGSAEPTEGVGAQRIAQRLGAAAARAVLAERPGVVGFVGGDGASAALTALGEPRALVAGRIAPGVPLLRLPVTGLAAWTKAGGFGPPTLLTDLIFPVR</sequence>
<evidence type="ECO:0000256" key="4">
    <source>
        <dbReference type="ARBA" id="ARBA00022777"/>
    </source>
</evidence>
<dbReference type="InterPro" id="IPR010737">
    <property type="entry name" value="4-carb_acid_sugar_kinase_N"/>
</dbReference>
<evidence type="ECO:0000256" key="2">
    <source>
        <dbReference type="ARBA" id="ARBA00022679"/>
    </source>
</evidence>
<evidence type="ECO:0000256" key="6">
    <source>
        <dbReference type="ARBA" id="ARBA00023277"/>
    </source>
</evidence>